<keyword evidence="2" id="KW-1185">Reference proteome</keyword>
<gene>
    <name evidence="1" type="ORF">FILTAD_01140</name>
</gene>
<reference evidence="1 2" key="1">
    <citation type="submission" date="2018-11" db="EMBL/GenBank/DDBJ databases">
        <authorList>
            <person name="Criscuolo A."/>
        </authorList>
    </citation>
    <scope>NUCLEOTIDE SEQUENCE [LARGE SCALE GENOMIC DNA]</scope>
    <source>
        <strain evidence="1">ATB-66</strain>
    </source>
</reference>
<proteinExistence type="predicted"/>
<evidence type="ECO:0000313" key="1">
    <source>
        <dbReference type="EMBL" id="VDC25012.1"/>
    </source>
</evidence>
<sequence>MSDSHKLRVFGITLWGMEKTLVGSGSMLGGVTNTL</sequence>
<dbReference type="Proteomes" id="UP000270468">
    <property type="component" value="Unassembled WGS sequence"/>
</dbReference>
<dbReference type="AlphaFoldDB" id="A0A3P5WUJ2"/>
<evidence type="ECO:0000313" key="2">
    <source>
        <dbReference type="Proteomes" id="UP000270468"/>
    </source>
</evidence>
<name>A0A3P5WUJ2_9BACL</name>
<organism evidence="1 2">
    <name type="scientific">Filibacter tadaridae</name>
    <dbReference type="NCBI Taxonomy" id="2483811"/>
    <lineage>
        <taxon>Bacteria</taxon>
        <taxon>Bacillati</taxon>
        <taxon>Bacillota</taxon>
        <taxon>Bacilli</taxon>
        <taxon>Bacillales</taxon>
        <taxon>Caryophanaceae</taxon>
        <taxon>Filibacter</taxon>
    </lineage>
</organism>
<accession>A0A3P5WUJ2</accession>
<protein>
    <submittedName>
        <fullName evidence="1">Uncharacterized protein</fullName>
    </submittedName>
</protein>
<dbReference type="EMBL" id="UXAV01000031">
    <property type="protein sequence ID" value="VDC25012.1"/>
    <property type="molecule type" value="Genomic_DNA"/>
</dbReference>